<protein>
    <submittedName>
        <fullName evidence="6">Patatin-like phospholipase family protein</fullName>
    </submittedName>
</protein>
<evidence type="ECO:0000256" key="2">
    <source>
        <dbReference type="ARBA" id="ARBA00022963"/>
    </source>
</evidence>
<dbReference type="Gene3D" id="3.40.1090.10">
    <property type="entry name" value="Cytosolic phospholipase A2 catalytic domain"/>
    <property type="match status" value="2"/>
</dbReference>
<evidence type="ECO:0000256" key="4">
    <source>
        <dbReference type="PROSITE-ProRule" id="PRU01161"/>
    </source>
</evidence>
<feature type="domain" description="PNPLA" evidence="5">
    <location>
        <begin position="8"/>
        <end position="220"/>
    </location>
</feature>
<dbReference type="Proteomes" id="UP001218412">
    <property type="component" value="Chromosome"/>
</dbReference>
<evidence type="ECO:0000259" key="5">
    <source>
        <dbReference type="PROSITE" id="PS51635"/>
    </source>
</evidence>
<evidence type="ECO:0000256" key="3">
    <source>
        <dbReference type="ARBA" id="ARBA00023098"/>
    </source>
</evidence>
<proteinExistence type="predicted"/>
<reference evidence="6 7" key="1">
    <citation type="submission" date="2021-01" db="EMBL/GenBank/DDBJ databases">
        <title>Biogeographic distribution of Paracoccus.</title>
        <authorList>
            <person name="Hollensteiner J."/>
            <person name="Leineberger J."/>
            <person name="Brinkhoff T."/>
            <person name="Daniel R."/>
        </authorList>
    </citation>
    <scope>NUCLEOTIDE SEQUENCE [LARGE SCALE GENOMIC DNA]</scope>
    <source>
        <strain evidence="6 7">LMG25392</strain>
    </source>
</reference>
<dbReference type="PANTHER" id="PTHR14226">
    <property type="entry name" value="NEUROPATHY TARGET ESTERASE/SWISS CHEESE D.MELANOGASTER"/>
    <property type="match status" value="1"/>
</dbReference>
<keyword evidence="7" id="KW-1185">Reference proteome</keyword>
<dbReference type="PROSITE" id="PS51635">
    <property type="entry name" value="PNPLA"/>
    <property type="match status" value="1"/>
</dbReference>
<dbReference type="InterPro" id="IPR002641">
    <property type="entry name" value="PNPLA_dom"/>
</dbReference>
<sequence length="374" mass="41026">MPRPKIALVLQGGGARGAYQIGALKAVAEITRRKRSPFQIVCGSSVGAINAAPFAASSGDIQHGIRHLERLWRGLHCGKVYDARGLTLFGTSARWVWTLLFGHLGAEAPAALLDNAPLGRLLEREFNRRHIVGAIRSGVLHALCITASSYDEGKAITFFEGAPELRNWERARRRGVRADIGPRHLLASSSLPFAFAPVRVGDRFFGDGSLRLTAPLSPAIHTGADRIMIIAARDNRPDQPDPAAASPTFGEMIGHALDILFNDNLDSDHERLSRINHTLSLLTDEARSQTPLRNIDTLMLSPSHDLRSIASRYQHELPRAIRLMMRSVGSWGSDGRLVSYLLFEAGYIGALIDLGHDDTMARADEIREFLDVRA</sequence>
<dbReference type="InterPro" id="IPR016035">
    <property type="entry name" value="Acyl_Trfase/lysoPLipase"/>
</dbReference>
<dbReference type="Pfam" id="PF01734">
    <property type="entry name" value="Patatin"/>
    <property type="match status" value="1"/>
</dbReference>
<evidence type="ECO:0000256" key="1">
    <source>
        <dbReference type="ARBA" id="ARBA00022801"/>
    </source>
</evidence>
<accession>A0ABY7SVI0</accession>
<keyword evidence="3 4" id="KW-0443">Lipid metabolism</keyword>
<comment type="caution">
    <text evidence="4">Lacks conserved residue(s) required for the propagation of feature annotation.</text>
</comment>
<dbReference type="SUPFAM" id="SSF52151">
    <property type="entry name" value="FabD/lysophospholipase-like"/>
    <property type="match status" value="1"/>
</dbReference>
<keyword evidence="1 4" id="KW-0378">Hydrolase</keyword>
<dbReference type="PANTHER" id="PTHR14226:SF57">
    <property type="entry name" value="BLR7027 PROTEIN"/>
    <property type="match status" value="1"/>
</dbReference>
<evidence type="ECO:0000313" key="7">
    <source>
        <dbReference type="Proteomes" id="UP001218412"/>
    </source>
</evidence>
<gene>
    <name evidence="6" type="ORF">JHW45_00275</name>
</gene>
<feature type="active site" description="Proton acceptor" evidence="4">
    <location>
        <position position="207"/>
    </location>
</feature>
<feature type="active site" description="Nucleophile" evidence="4">
    <location>
        <position position="45"/>
    </location>
</feature>
<feature type="short sequence motif" description="GXGXXG" evidence="4">
    <location>
        <begin position="12"/>
        <end position="17"/>
    </location>
</feature>
<dbReference type="EMBL" id="CP067134">
    <property type="protein sequence ID" value="WCR10899.1"/>
    <property type="molecule type" value="Genomic_DNA"/>
</dbReference>
<dbReference type="InterPro" id="IPR050301">
    <property type="entry name" value="NTE"/>
</dbReference>
<name>A0ABY7SVI0_9RHOB</name>
<feature type="short sequence motif" description="GXSXG" evidence="4">
    <location>
        <begin position="43"/>
        <end position="47"/>
    </location>
</feature>
<keyword evidence="2 4" id="KW-0442">Lipid degradation</keyword>
<organism evidence="6 7">
    <name type="scientific">Paracoccus stylophorae</name>
    <dbReference type="NCBI Taxonomy" id="659350"/>
    <lineage>
        <taxon>Bacteria</taxon>
        <taxon>Pseudomonadati</taxon>
        <taxon>Pseudomonadota</taxon>
        <taxon>Alphaproteobacteria</taxon>
        <taxon>Rhodobacterales</taxon>
        <taxon>Paracoccaceae</taxon>
        <taxon>Paracoccus</taxon>
    </lineage>
</organism>
<dbReference type="RefSeq" id="WP_272858988.1">
    <property type="nucleotide sequence ID" value="NZ_CP067134.1"/>
</dbReference>
<evidence type="ECO:0000313" key="6">
    <source>
        <dbReference type="EMBL" id="WCR10899.1"/>
    </source>
</evidence>